<evidence type="ECO:0000313" key="3">
    <source>
        <dbReference type="Proteomes" id="UP001219518"/>
    </source>
</evidence>
<dbReference type="PROSITE" id="PS51184">
    <property type="entry name" value="JMJC"/>
    <property type="match status" value="1"/>
</dbReference>
<comment type="caution">
    <text evidence="2">The sequence shown here is derived from an EMBL/GenBank/DDBJ whole genome shotgun (WGS) entry which is preliminary data.</text>
</comment>
<dbReference type="SMART" id="SM00558">
    <property type="entry name" value="JmjC"/>
    <property type="match status" value="1"/>
</dbReference>
<keyword evidence="3" id="KW-1185">Reference proteome</keyword>
<dbReference type="Gene3D" id="2.60.120.650">
    <property type="entry name" value="Cupin"/>
    <property type="match status" value="1"/>
</dbReference>
<dbReference type="GO" id="GO:0032454">
    <property type="term" value="F:histone H3K9 demethylase activity"/>
    <property type="evidence" value="ECO:0007669"/>
    <property type="project" value="TreeGrafter"/>
</dbReference>
<reference evidence="2" key="1">
    <citation type="submission" date="2021-07" db="EMBL/GenBank/DDBJ databases">
        <authorList>
            <person name="Catto M.A."/>
            <person name="Jacobson A."/>
            <person name="Kennedy G."/>
            <person name="Labadie P."/>
            <person name="Hunt B.G."/>
            <person name="Srinivasan R."/>
        </authorList>
    </citation>
    <scope>NUCLEOTIDE SEQUENCE</scope>
    <source>
        <strain evidence="2">PL_HMW_Pooled</strain>
        <tissue evidence="2">Head</tissue>
    </source>
</reference>
<name>A0AAE1GRC4_9NEOP</name>
<reference evidence="2" key="2">
    <citation type="journal article" date="2023" name="BMC Genomics">
        <title>Pest status, molecular evolution, and epigenetic factors derived from the genome assembly of Frankliniella fusca, a thysanopteran phytovirus vector.</title>
        <authorList>
            <person name="Catto M.A."/>
            <person name="Labadie P.E."/>
            <person name="Jacobson A.L."/>
            <person name="Kennedy G.G."/>
            <person name="Srinivasan R."/>
            <person name="Hunt B.G."/>
        </authorList>
    </citation>
    <scope>NUCLEOTIDE SEQUENCE</scope>
    <source>
        <strain evidence="2">PL_HMW_Pooled</strain>
    </source>
</reference>
<accession>A0AAE1GRC4</accession>
<dbReference type="PANTHER" id="PTHR10694">
    <property type="entry name" value="LYSINE-SPECIFIC DEMETHYLASE"/>
    <property type="match status" value="1"/>
</dbReference>
<dbReference type="GO" id="GO:0005634">
    <property type="term" value="C:nucleus"/>
    <property type="evidence" value="ECO:0007669"/>
    <property type="project" value="TreeGrafter"/>
</dbReference>
<feature type="domain" description="JmjC" evidence="1">
    <location>
        <begin position="163"/>
        <end position="333"/>
    </location>
</feature>
<dbReference type="Pfam" id="PF02373">
    <property type="entry name" value="JmjC"/>
    <property type="match status" value="1"/>
</dbReference>
<dbReference type="GO" id="GO:0000785">
    <property type="term" value="C:chromatin"/>
    <property type="evidence" value="ECO:0007669"/>
    <property type="project" value="TreeGrafter"/>
</dbReference>
<dbReference type="AlphaFoldDB" id="A0AAE1GRC4"/>
<sequence length="503" mass="56619">MDGRQGKRIRDVMVFDITEEEYQNPGKLIDSVQHLVEKEGAFVARLTTWTPTDGKTNMEQVKEALRKDVSFELFHPDLLARETVIEKGAFYIDPLHGSTVPDMDTGKMGRLQRSVQKKILNLNPEVVQGISLDGAKELDVFLEHLLSRLEDKTCDIMYVQNVSLPVPLQTTNNVSMAAMNHNLHSLNGGSKIKGINMPSVYIGFENSTFNCHYEELSFCAVNRHIFGEAKVWFCIPPRFCNAFLQFMTTLPIMEIFKNLRCFIQHKLLWLDYRLVIQGGIPVSTIVQKPGDIVYLLPNTIHFGFNVGMNLNEAMNFVSESWVLPGMLASQRCKCKLEWNAFLDITSTLVQMGADMELINAWKAGHTKDISDYLREKAPLLHPDLCAAGSDYQAPPPKASVAPAYKTSIKMKGGYQCPSGPCSHTKAYRGQGAKTALLNHVRDAHKSDVVKLCALVKAGFRKRTSDSGTHFECQYCGERLSGAKKRRKTHEERCGRKQVEKMIN</sequence>
<dbReference type="Proteomes" id="UP001219518">
    <property type="component" value="Unassembled WGS sequence"/>
</dbReference>
<dbReference type="PANTHER" id="PTHR10694:SF7">
    <property type="entry name" value="[HISTONE H3]-TRIMETHYL-L-LYSINE(9) DEMETHYLASE"/>
    <property type="match status" value="1"/>
</dbReference>
<evidence type="ECO:0000259" key="1">
    <source>
        <dbReference type="PROSITE" id="PS51184"/>
    </source>
</evidence>
<dbReference type="EMBL" id="JAHWGI010000011">
    <property type="protein sequence ID" value="KAK3907523.1"/>
    <property type="molecule type" value="Genomic_DNA"/>
</dbReference>
<dbReference type="GO" id="GO:0010468">
    <property type="term" value="P:regulation of gene expression"/>
    <property type="evidence" value="ECO:0007669"/>
    <property type="project" value="TreeGrafter"/>
</dbReference>
<organism evidence="2 3">
    <name type="scientific">Frankliniella fusca</name>
    <dbReference type="NCBI Taxonomy" id="407009"/>
    <lineage>
        <taxon>Eukaryota</taxon>
        <taxon>Metazoa</taxon>
        <taxon>Ecdysozoa</taxon>
        <taxon>Arthropoda</taxon>
        <taxon>Hexapoda</taxon>
        <taxon>Insecta</taxon>
        <taxon>Pterygota</taxon>
        <taxon>Neoptera</taxon>
        <taxon>Paraneoptera</taxon>
        <taxon>Thysanoptera</taxon>
        <taxon>Terebrantia</taxon>
        <taxon>Thripoidea</taxon>
        <taxon>Thripidae</taxon>
        <taxon>Frankliniella</taxon>
    </lineage>
</organism>
<protein>
    <submittedName>
        <fullName evidence="2">Lysine-specific demethylase 4D</fullName>
    </submittedName>
</protein>
<dbReference type="InterPro" id="IPR003347">
    <property type="entry name" value="JmjC_dom"/>
</dbReference>
<dbReference type="SUPFAM" id="SSF51197">
    <property type="entry name" value="Clavaminate synthase-like"/>
    <property type="match status" value="1"/>
</dbReference>
<gene>
    <name evidence="2" type="ORF">KUF71_003022</name>
</gene>
<dbReference type="GO" id="GO:0051864">
    <property type="term" value="F:histone H3K36 demethylase activity"/>
    <property type="evidence" value="ECO:0007669"/>
    <property type="project" value="TreeGrafter"/>
</dbReference>
<evidence type="ECO:0000313" key="2">
    <source>
        <dbReference type="EMBL" id="KAK3907523.1"/>
    </source>
</evidence>
<proteinExistence type="predicted"/>